<feature type="signal peptide" evidence="1">
    <location>
        <begin position="1"/>
        <end position="15"/>
    </location>
</feature>
<dbReference type="AlphaFoldDB" id="A0A4W3GPU0"/>
<reference evidence="3" key="4">
    <citation type="submission" date="2025-08" db="UniProtKB">
        <authorList>
            <consortium name="Ensembl"/>
        </authorList>
    </citation>
    <scope>IDENTIFICATION</scope>
</reference>
<dbReference type="OMA" id="KSWIRAT"/>
<accession>A0A4W3GPU0</accession>
<dbReference type="Pfam" id="PF00078">
    <property type="entry name" value="RVT_1"/>
    <property type="match status" value="1"/>
</dbReference>
<protein>
    <recommendedName>
        <fullName evidence="2">Reverse transcriptase domain-containing protein</fullName>
    </recommendedName>
</protein>
<evidence type="ECO:0000259" key="2">
    <source>
        <dbReference type="PROSITE" id="PS50878"/>
    </source>
</evidence>
<feature type="chain" id="PRO_5021400038" description="Reverse transcriptase domain-containing protein" evidence="1">
    <location>
        <begin position="16"/>
        <end position="176"/>
    </location>
</feature>
<dbReference type="SUPFAM" id="SSF56672">
    <property type="entry name" value="DNA/RNA polymerases"/>
    <property type="match status" value="1"/>
</dbReference>
<evidence type="ECO:0000313" key="3">
    <source>
        <dbReference type="Ensembl" id="ENSCMIP00000006028.1"/>
    </source>
</evidence>
<feature type="domain" description="Reverse transcriptase" evidence="2">
    <location>
        <begin position="1"/>
        <end position="164"/>
    </location>
</feature>
<dbReference type="GeneTree" id="ENSGT01010000222343"/>
<dbReference type="InterPro" id="IPR000477">
    <property type="entry name" value="RT_dom"/>
</dbReference>
<name>A0A4W3GPU0_CALMI</name>
<sequence length="176" mass="19408">MGSLCLLVLLDLSAAFDTANHAILIRCLSSHLNLHGSDLEWFRASHFSHHLHVISTNGFSSRPRTILCGVPQGSVLGPRLFNIYMLPLGDIIRRYGVNFHMYANDNLLYLSASTLDSRATAVLTECLSGIKSWIRATFLQLNINKPEVLPIDSHQPLLTSGADSITIQGEWRAASP</sequence>
<evidence type="ECO:0000313" key="4">
    <source>
        <dbReference type="Proteomes" id="UP000314986"/>
    </source>
</evidence>
<reference evidence="4" key="1">
    <citation type="journal article" date="2006" name="Science">
        <title>Ancient noncoding elements conserved in the human genome.</title>
        <authorList>
            <person name="Venkatesh B."/>
            <person name="Kirkness E.F."/>
            <person name="Loh Y.H."/>
            <person name="Halpern A.L."/>
            <person name="Lee A.P."/>
            <person name="Johnson J."/>
            <person name="Dandona N."/>
            <person name="Viswanathan L.D."/>
            <person name="Tay A."/>
            <person name="Venter J.C."/>
            <person name="Strausberg R.L."/>
            <person name="Brenner S."/>
        </authorList>
    </citation>
    <scope>NUCLEOTIDE SEQUENCE [LARGE SCALE GENOMIC DNA]</scope>
</reference>
<dbReference type="InParanoid" id="A0A4W3GPU0"/>
<reference evidence="3" key="5">
    <citation type="submission" date="2025-09" db="UniProtKB">
        <authorList>
            <consortium name="Ensembl"/>
        </authorList>
    </citation>
    <scope>IDENTIFICATION</scope>
</reference>
<dbReference type="PANTHER" id="PTHR33332">
    <property type="entry name" value="REVERSE TRANSCRIPTASE DOMAIN-CONTAINING PROTEIN"/>
    <property type="match status" value="1"/>
</dbReference>
<dbReference type="Ensembl" id="ENSCMIT00000006228.1">
    <property type="protein sequence ID" value="ENSCMIP00000006028.1"/>
    <property type="gene ID" value="ENSCMIG00000003471.1"/>
</dbReference>
<keyword evidence="4" id="KW-1185">Reference proteome</keyword>
<reference evidence="4" key="3">
    <citation type="journal article" date="2014" name="Nature">
        <title>Elephant shark genome provides unique insights into gnathostome evolution.</title>
        <authorList>
            <consortium name="International Elephant Shark Genome Sequencing Consortium"/>
            <person name="Venkatesh B."/>
            <person name="Lee A.P."/>
            <person name="Ravi V."/>
            <person name="Maurya A.K."/>
            <person name="Lian M.M."/>
            <person name="Swann J.B."/>
            <person name="Ohta Y."/>
            <person name="Flajnik M.F."/>
            <person name="Sutoh Y."/>
            <person name="Kasahara M."/>
            <person name="Hoon S."/>
            <person name="Gangu V."/>
            <person name="Roy S.W."/>
            <person name="Irimia M."/>
            <person name="Korzh V."/>
            <person name="Kondrychyn I."/>
            <person name="Lim Z.W."/>
            <person name="Tay B.H."/>
            <person name="Tohari S."/>
            <person name="Kong K.W."/>
            <person name="Ho S."/>
            <person name="Lorente-Galdos B."/>
            <person name="Quilez J."/>
            <person name="Marques-Bonet T."/>
            <person name="Raney B.J."/>
            <person name="Ingham P.W."/>
            <person name="Tay A."/>
            <person name="Hillier L.W."/>
            <person name="Minx P."/>
            <person name="Boehm T."/>
            <person name="Wilson R.K."/>
            <person name="Brenner S."/>
            <person name="Warren W.C."/>
        </authorList>
    </citation>
    <scope>NUCLEOTIDE SEQUENCE [LARGE SCALE GENOMIC DNA]</scope>
</reference>
<dbReference type="Proteomes" id="UP000314986">
    <property type="component" value="Unassembled WGS sequence"/>
</dbReference>
<dbReference type="STRING" id="7868.ENSCMIP00000006028"/>
<reference evidence="4" key="2">
    <citation type="journal article" date="2007" name="PLoS Biol.">
        <title>Survey sequencing and comparative analysis of the elephant shark (Callorhinchus milii) genome.</title>
        <authorList>
            <person name="Venkatesh B."/>
            <person name="Kirkness E.F."/>
            <person name="Loh Y.H."/>
            <person name="Halpern A.L."/>
            <person name="Lee A.P."/>
            <person name="Johnson J."/>
            <person name="Dandona N."/>
            <person name="Viswanathan L.D."/>
            <person name="Tay A."/>
            <person name="Venter J.C."/>
            <person name="Strausberg R.L."/>
            <person name="Brenner S."/>
        </authorList>
    </citation>
    <scope>NUCLEOTIDE SEQUENCE [LARGE SCALE GENOMIC DNA]</scope>
</reference>
<dbReference type="InterPro" id="IPR043502">
    <property type="entry name" value="DNA/RNA_pol_sf"/>
</dbReference>
<proteinExistence type="predicted"/>
<evidence type="ECO:0000256" key="1">
    <source>
        <dbReference type="SAM" id="SignalP"/>
    </source>
</evidence>
<dbReference type="PROSITE" id="PS50878">
    <property type="entry name" value="RT_POL"/>
    <property type="match status" value="1"/>
</dbReference>
<keyword evidence="1" id="KW-0732">Signal</keyword>
<organism evidence="3 4">
    <name type="scientific">Callorhinchus milii</name>
    <name type="common">Ghost shark</name>
    <dbReference type="NCBI Taxonomy" id="7868"/>
    <lineage>
        <taxon>Eukaryota</taxon>
        <taxon>Metazoa</taxon>
        <taxon>Chordata</taxon>
        <taxon>Craniata</taxon>
        <taxon>Vertebrata</taxon>
        <taxon>Chondrichthyes</taxon>
        <taxon>Holocephali</taxon>
        <taxon>Chimaeriformes</taxon>
        <taxon>Callorhinchidae</taxon>
        <taxon>Callorhinchus</taxon>
    </lineage>
</organism>